<evidence type="ECO:0000256" key="6">
    <source>
        <dbReference type="RuleBase" id="RU003560"/>
    </source>
</evidence>
<evidence type="ECO:0000256" key="1">
    <source>
        <dbReference type="ARBA" id="ARBA00001933"/>
    </source>
</evidence>
<comment type="similarity">
    <text evidence="2 6">Belongs to the class-III pyridoxal-phosphate-dependent aminotransferase family.</text>
</comment>
<dbReference type="PANTHER" id="PTHR43094">
    <property type="entry name" value="AMINOTRANSFERASE"/>
    <property type="match status" value="1"/>
</dbReference>
<dbReference type="GO" id="GO:0030170">
    <property type="term" value="F:pyridoxal phosphate binding"/>
    <property type="evidence" value="ECO:0007669"/>
    <property type="project" value="InterPro"/>
</dbReference>
<evidence type="ECO:0000313" key="9">
    <source>
        <dbReference type="Proteomes" id="UP001172788"/>
    </source>
</evidence>
<reference evidence="7" key="1">
    <citation type="submission" date="2018-04" db="EMBL/GenBank/DDBJ databases">
        <authorList>
            <person name="Jy Z."/>
        </authorList>
    </citation>
    <scope>NUCLEOTIDE SEQUENCE</scope>
    <source>
        <strain evidence="8">AS13</strain>
        <strain evidence="7">LA18</strain>
    </source>
</reference>
<dbReference type="Gene3D" id="3.90.1150.10">
    <property type="entry name" value="Aspartate Aminotransferase, domain 1"/>
    <property type="match status" value="1"/>
</dbReference>
<keyword evidence="3 7" id="KW-0032">Aminotransferase</keyword>
<keyword evidence="5 6" id="KW-0663">Pyridoxal phosphate</keyword>
<evidence type="ECO:0000256" key="2">
    <source>
        <dbReference type="ARBA" id="ARBA00008954"/>
    </source>
</evidence>
<accession>A0AAW7MHQ1</accession>
<dbReference type="PROSITE" id="PS00600">
    <property type="entry name" value="AA_TRANSFER_CLASS_3"/>
    <property type="match status" value="1"/>
</dbReference>
<organism evidence="7 10">
    <name type="scientific">Pandoraea cepalis</name>
    <dbReference type="NCBI Taxonomy" id="2508294"/>
    <lineage>
        <taxon>Bacteria</taxon>
        <taxon>Pseudomonadati</taxon>
        <taxon>Pseudomonadota</taxon>
        <taxon>Betaproteobacteria</taxon>
        <taxon>Burkholderiales</taxon>
        <taxon>Burkholderiaceae</taxon>
        <taxon>Pandoraea</taxon>
    </lineage>
</organism>
<dbReference type="CDD" id="cd00610">
    <property type="entry name" value="OAT_like"/>
    <property type="match status" value="1"/>
</dbReference>
<name>A0AAW7MHQ1_9BURK</name>
<evidence type="ECO:0000256" key="5">
    <source>
        <dbReference type="ARBA" id="ARBA00022898"/>
    </source>
</evidence>
<dbReference type="Proteomes" id="UP001172788">
    <property type="component" value="Unassembled WGS sequence"/>
</dbReference>
<dbReference type="InterPro" id="IPR005814">
    <property type="entry name" value="Aminotrans_3"/>
</dbReference>
<dbReference type="InterPro" id="IPR015424">
    <property type="entry name" value="PyrdxlP-dep_Trfase"/>
</dbReference>
<dbReference type="GO" id="GO:0008483">
    <property type="term" value="F:transaminase activity"/>
    <property type="evidence" value="ECO:0007669"/>
    <property type="project" value="UniProtKB-KW"/>
</dbReference>
<dbReference type="Gene3D" id="3.40.640.10">
    <property type="entry name" value="Type I PLP-dependent aspartate aminotransferase-like (Major domain)"/>
    <property type="match status" value="1"/>
</dbReference>
<comment type="caution">
    <text evidence="7">The sequence shown here is derived from an EMBL/GenBank/DDBJ whole genome shotgun (WGS) entry which is preliminary data.</text>
</comment>
<evidence type="ECO:0000313" key="7">
    <source>
        <dbReference type="EMBL" id="MDN4572267.1"/>
    </source>
</evidence>
<evidence type="ECO:0000256" key="3">
    <source>
        <dbReference type="ARBA" id="ARBA00022576"/>
    </source>
</evidence>
<dbReference type="SUPFAM" id="SSF53383">
    <property type="entry name" value="PLP-dependent transferases"/>
    <property type="match status" value="1"/>
</dbReference>
<keyword evidence="4" id="KW-0808">Transferase</keyword>
<dbReference type="InterPro" id="IPR049704">
    <property type="entry name" value="Aminotrans_3_PPA_site"/>
</dbReference>
<evidence type="ECO:0000313" key="8">
    <source>
        <dbReference type="EMBL" id="MDN4576874.1"/>
    </source>
</evidence>
<evidence type="ECO:0000313" key="10">
    <source>
        <dbReference type="Proteomes" id="UP001172791"/>
    </source>
</evidence>
<dbReference type="Pfam" id="PF00202">
    <property type="entry name" value="Aminotran_3"/>
    <property type="match status" value="1"/>
</dbReference>
<dbReference type="FunFam" id="3.40.640.10:FF:000014">
    <property type="entry name" value="Adenosylmethionine-8-amino-7-oxononanoate aminotransferase, probable"/>
    <property type="match status" value="1"/>
</dbReference>
<comment type="cofactor">
    <cofactor evidence="1">
        <name>pyridoxal 5'-phosphate</name>
        <dbReference type="ChEBI" id="CHEBI:597326"/>
    </cofactor>
</comment>
<dbReference type="EMBL" id="QAID01000027">
    <property type="protein sequence ID" value="MDN4576874.1"/>
    <property type="molecule type" value="Genomic_DNA"/>
</dbReference>
<sequence>MQPTALAREAPPPVIISGDGVTIRDAQGREFIDCQGGLWCVNAGHNRTEIKDAIVAQLNRLQYYTNFPGSVNEPSLELSRKLIEITQPEGMRKVMYGSGGSDANESAFKIARQYWKLVGKPGKIKFISLKNGYHGLHFGTMSACGANAWKASYEPMVPGFFQVESPHVYRNPFTEDPEALSALCATLLERELEYQTPDTIAAVIAEPIQGAGGVIVPPASYWPRLREICDRHDVLLIADEVITGLGRSGSLFGVRGWAVKPDIMCLAKGLTSGYIPLSATLMNDRIASAFDSMSPHSVFMHGYTYSGHPVACAAGLASIDLVLKEKLSENSADVGEYFLSRLKSLQTRHRAIGDVRGKGLMIAIELVKNRETKEPFTPFDAYPGQISEGCVASGVMIRTIVNKLIISPPLTFTRDHVDQVVNVLDQVFSAHPF</sequence>
<protein>
    <submittedName>
        <fullName evidence="7">Aspartate aminotransferase family protein</fullName>
    </submittedName>
</protein>
<dbReference type="AlphaFoldDB" id="A0AAW7MHQ1"/>
<dbReference type="NCBIfam" id="NF005683">
    <property type="entry name" value="PRK07481.1"/>
    <property type="match status" value="1"/>
</dbReference>
<dbReference type="InterPro" id="IPR015422">
    <property type="entry name" value="PyrdxlP-dep_Trfase_small"/>
</dbReference>
<dbReference type="PANTHER" id="PTHR43094:SF1">
    <property type="entry name" value="AMINOTRANSFERASE CLASS-III"/>
    <property type="match status" value="1"/>
</dbReference>
<dbReference type="InterPro" id="IPR015421">
    <property type="entry name" value="PyrdxlP-dep_Trfase_major"/>
</dbReference>
<dbReference type="PIRSF" id="PIRSF000521">
    <property type="entry name" value="Transaminase_4ab_Lys_Orn"/>
    <property type="match status" value="1"/>
</dbReference>
<dbReference type="Proteomes" id="UP001172791">
    <property type="component" value="Unassembled WGS sequence"/>
</dbReference>
<dbReference type="EMBL" id="QAIC01000027">
    <property type="protein sequence ID" value="MDN4572267.1"/>
    <property type="molecule type" value="Genomic_DNA"/>
</dbReference>
<proteinExistence type="inferred from homology"/>
<keyword evidence="9" id="KW-1185">Reference proteome</keyword>
<gene>
    <name evidence="7" type="ORF">DBA34_03150</name>
    <name evidence="8" type="ORF">DBB29_01885</name>
</gene>
<evidence type="ECO:0000256" key="4">
    <source>
        <dbReference type="ARBA" id="ARBA00022679"/>
    </source>
</evidence>